<dbReference type="Proteomes" id="UP000287033">
    <property type="component" value="Unassembled WGS sequence"/>
</dbReference>
<organism evidence="1 2">
    <name type="scientific">Chiloscyllium punctatum</name>
    <name type="common">Brownbanded bambooshark</name>
    <name type="synonym">Hemiscyllium punctatum</name>
    <dbReference type="NCBI Taxonomy" id="137246"/>
    <lineage>
        <taxon>Eukaryota</taxon>
        <taxon>Metazoa</taxon>
        <taxon>Chordata</taxon>
        <taxon>Craniata</taxon>
        <taxon>Vertebrata</taxon>
        <taxon>Chondrichthyes</taxon>
        <taxon>Elasmobranchii</taxon>
        <taxon>Galeomorphii</taxon>
        <taxon>Galeoidea</taxon>
        <taxon>Orectolobiformes</taxon>
        <taxon>Hemiscylliidae</taxon>
        <taxon>Chiloscyllium</taxon>
    </lineage>
</organism>
<proteinExistence type="predicted"/>
<dbReference type="STRING" id="137246.A0A401TRP3"/>
<gene>
    <name evidence="1" type="ORF">chiPu_0029244</name>
</gene>
<dbReference type="AlphaFoldDB" id="A0A401TRP3"/>
<sequence>MTSAENYWAIVRYLTDKKRPYAPGTTEHSKRAIRKAAACYVFRDGLLFYQRRRRDSGCLDELEVVVDELRRRDIFWRCHISRSGRHYSREITGFKVSSGYWWR</sequence>
<keyword evidence="2" id="KW-1185">Reference proteome</keyword>
<dbReference type="Gene3D" id="1.10.340.70">
    <property type="match status" value="1"/>
</dbReference>
<evidence type="ECO:0000313" key="2">
    <source>
        <dbReference type="Proteomes" id="UP000287033"/>
    </source>
</evidence>
<accession>A0A401TRP3</accession>
<dbReference type="EMBL" id="BEZZ01151962">
    <property type="protein sequence ID" value="GCC45350.1"/>
    <property type="molecule type" value="Genomic_DNA"/>
</dbReference>
<dbReference type="OrthoDB" id="6077919at2759"/>
<comment type="caution">
    <text evidence="1">The sequence shown here is derived from an EMBL/GenBank/DDBJ whole genome shotgun (WGS) entry which is preliminary data.</text>
</comment>
<dbReference type="OMA" id="MTSAENY"/>
<feature type="non-terminal residue" evidence="1">
    <location>
        <position position="103"/>
    </location>
</feature>
<protein>
    <submittedName>
        <fullName evidence="1">Uncharacterized protein</fullName>
    </submittedName>
</protein>
<name>A0A401TRP3_CHIPU</name>
<evidence type="ECO:0000313" key="1">
    <source>
        <dbReference type="EMBL" id="GCC45350.1"/>
    </source>
</evidence>
<reference evidence="1 2" key="1">
    <citation type="journal article" date="2018" name="Nat. Ecol. Evol.">
        <title>Shark genomes provide insights into elasmobranch evolution and the origin of vertebrates.</title>
        <authorList>
            <person name="Hara Y"/>
            <person name="Yamaguchi K"/>
            <person name="Onimaru K"/>
            <person name="Kadota M"/>
            <person name="Koyanagi M"/>
            <person name="Keeley SD"/>
            <person name="Tatsumi K"/>
            <person name="Tanaka K"/>
            <person name="Motone F"/>
            <person name="Kageyama Y"/>
            <person name="Nozu R"/>
            <person name="Adachi N"/>
            <person name="Nishimura O"/>
            <person name="Nakagawa R"/>
            <person name="Tanegashima C"/>
            <person name="Kiyatake I"/>
            <person name="Matsumoto R"/>
            <person name="Murakumo K"/>
            <person name="Nishida K"/>
            <person name="Terakita A"/>
            <person name="Kuratani S"/>
            <person name="Sato K"/>
            <person name="Hyodo S Kuraku.S."/>
        </authorList>
    </citation>
    <scope>NUCLEOTIDE SEQUENCE [LARGE SCALE GENOMIC DNA]</scope>
</reference>